<proteinExistence type="predicted"/>
<accession>A0A7J7MWP2</accession>
<dbReference type="Proteomes" id="UP000541444">
    <property type="component" value="Unassembled WGS sequence"/>
</dbReference>
<evidence type="ECO:0000313" key="4">
    <source>
        <dbReference type="Proteomes" id="UP000541444"/>
    </source>
</evidence>
<keyword evidence="4" id="KW-1185">Reference proteome</keyword>
<feature type="coiled-coil region" evidence="1">
    <location>
        <begin position="213"/>
        <end position="278"/>
    </location>
</feature>
<organism evidence="3 4">
    <name type="scientific">Kingdonia uniflora</name>
    <dbReference type="NCBI Taxonomy" id="39325"/>
    <lineage>
        <taxon>Eukaryota</taxon>
        <taxon>Viridiplantae</taxon>
        <taxon>Streptophyta</taxon>
        <taxon>Embryophyta</taxon>
        <taxon>Tracheophyta</taxon>
        <taxon>Spermatophyta</taxon>
        <taxon>Magnoliopsida</taxon>
        <taxon>Ranunculales</taxon>
        <taxon>Circaeasteraceae</taxon>
        <taxon>Kingdonia</taxon>
    </lineage>
</organism>
<dbReference type="OrthoDB" id="1921280at2759"/>
<comment type="caution">
    <text evidence="3">The sequence shown here is derived from an EMBL/GenBank/DDBJ whole genome shotgun (WGS) entry which is preliminary data.</text>
</comment>
<gene>
    <name evidence="3" type="ORF">GIB67_022881</name>
</gene>
<dbReference type="EMBL" id="JACGCM010001198">
    <property type="protein sequence ID" value="KAF6159202.1"/>
    <property type="molecule type" value="Genomic_DNA"/>
</dbReference>
<dbReference type="PANTHER" id="PTHR35992">
    <property type="entry name" value="CYTOMATRIX PROTEIN-LIKE PROTEIN"/>
    <property type="match status" value="1"/>
</dbReference>
<dbReference type="AlphaFoldDB" id="A0A7J7MWP2"/>
<protein>
    <submittedName>
        <fullName evidence="3">Uncharacterized protein</fullName>
    </submittedName>
</protein>
<keyword evidence="1" id="KW-0175">Coiled coil</keyword>
<reference evidence="3 4" key="1">
    <citation type="journal article" date="2020" name="IScience">
        <title>Genome Sequencing of the Endangered Kingdonia uniflora (Circaeasteraceae, Ranunculales) Reveals Potential Mechanisms of Evolutionary Specialization.</title>
        <authorList>
            <person name="Sun Y."/>
            <person name="Deng T."/>
            <person name="Zhang A."/>
            <person name="Moore M.J."/>
            <person name="Landis J.B."/>
            <person name="Lin N."/>
            <person name="Zhang H."/>
            <person name="Zhang X."/>
            <person name="Huang J."/>
            <person name="Zhang X."/>
            <person name="Sun H."/>
            <person name="Wang H."/>
        </authorList>
    </citation>
    <scope>NUCLEOTIDE SEQUENCE [LARGE SCALE GENOMIC DNA]</scope>
    <source>
        <strain evidence="3">TB1705</strain>
        <tissue evidence="3">Leaf</tissue>
    </source>
</reference>
<feature type="region of interest" description="Disordered" evidence="2">
    <location>
        <begin position="337"/>
        <end position="445"/>
    </location>
</feature>
<evidence type="ECO:0000256" key="2">
    <source>
        <dbReference type="SAM" id="MobiDB-lite"/>
    </source>
</evidence>
<feature type="coiled-coil region" evidence="1">
    <location>
        <begin position="152"/>
        <end position="182"/>
    </location>
</feature>
<sequence>MAIDSDPRQWRKIFNSLVRMLGNQQTEVESLLKERKFLGDRFQIQYDRWVYDVRNLEDKVSQMKRDLSQKDLVQAFEVTKSDLLVGLKQREGFLYKMKLEGVKGELMDFKSWFELMTRECSEPKETSLDKSLEIDKRKGAAVHGGPKFLKNAFKEERHSKMLEDELKKLKRAYEELKFTNNSEISALLSERDFVWNQFNKLEGDYASLLKSRHVEATQANEKIEKLLSRMEELQSLNAEKDDTIINLKANINILEADSGKSNREISRLSKELESLRNSRSTLQTPVLNCCSAEPSTCSLRVQNITSYRKRLAVKEELHGAAPSVDPAMNTEKECIQNSKRKAVDAMPSLENRRSSRRKAVDRVPSSENPRSSKRKAVDVVPSLENPRSSRRKAVDLVSSPENQRSSKRKVIDAVPSLGSPKSSQRKAVDLVPSRENQRTSKRKAIDANSTSIASYSNDLSAAAGIALYSNDLSPKSSQRKAVDLVPSLENQKTSKRKAIDANSTSIASYSSDLSAAAGIALYSNDLSAAAGIALYSNDLSAAAEYIADIFVLISLSSFTMPPKNKKARQDPSQDTPKHAKQLNGEMLMLYTYLALCKRELDTSKDAGSGLSKASWAKIREEYNAKFNITREPKYFSNVWFYQKVKYNAWTWLLRRTENGFNVETRTFHLPPEEWDALIKINENVSTFRKDGLLYEDLMETIFANRVATEHV</sequence>
<name>A0A7J7MWP2_9MAGN</name>
<dbReference type="PANTHER" id="PTHR35992:SF1">
    <property type="entry name" value="CYTOMATRIX PROTEIN-LIKE PROTEIN"/>
    <property type="match status" value="1"/>
</dbReference>
<evidence type="ECO:0000313" key="3">
    <source>
        <dbReference type="EMBL" id="KAF6159202.1"/>
    </source>
</evidence>
<evidence type="ECO:0000256" key="1">
    <source>
        <dbReference type="SAM" id="Coils"/>
    </source>
</evidence>
<feature type="compositionally biased region" description="Basic and acidic residues" evidence="2">
    <location>
        <begin position="350"/>
        <end position="361"/>
    </location>
</feature>